<dbReference type="Proteomes" id="UP000261811">
    <property type="component" value="Unassembled WGS sequence"/>
</dbReference>
<reference evidence="2 3" key="1">
    <citation type="submission" date="2018-08" db="EMBL/GenBank/DDBJ databases">
        <title>Actinomadura jelena sp. nov., a novel Actinomycete isolated from soil in Chad.</title>
        <authorList>
            <person name="Shi L."/>
        </authorList>
    </citation>
    <scope>NUCLEOTIDE SEQUENCE [LARGE SCALE GENOMIC DNA]</scope>
    <source>
        <strain evidence="2 3">NEAU-G17</strain>
    </source>
</reference>
<name>A0A372JS81_9ACTN</name>
<evidence type="ECO:0000259" key="1">
    <source>
        <dbReference type="Pfam" id="PF04149"/>
    </source>
</evidence>
<accession>A0A372JS81</accession>
<dbReference type="RefSeq" id="WP_117356246.1">
    <property type="nucleotide sequence ID" value="NZ_QURH01000097.1"/>
</dbReference>
<protein>
    <submittedName>
        <fullName evidence="2">DUF397 domain-containing protein</fullName>
    </submittedName>
</protein>
<dbReference type="EMBL" id="QURH01000097">
    <property type="protein sequence ID" value="RFU42799.1"/>
    <property type="molecule type" value="Genomic_DNA"/>
</dbReference>
<evidence type="ECO:0000313" key="3">
    <source>
        <dbReference type="Proteomes" id="UP000261811"/>
    </source>
</evidence>
<gene>
    <name evidence="2" type="ORF">DZF91_04605</name>
</gene>
<dbReference type="Pfam" id="PF04149">
    <property type="entry name" value="DUF397"/>
    <property type="match status" value="1"/>
</dbReference>
<proteinExistence type="predicted"/>
<feature type="domain" description="DUF397" evidence="1">
    <location>
        <begin position="6"/>
        <end position="60"/>
    </location>
</feature>
<comment type="caution">
    <text evidence="2">The sequence shown here is derived from an EMBL/GenBank/DDBJ whole genome shotgun (WGS) entry which is preliminary data.</text>
</comment>
<dbReference type="InterPro" id="IPR007278">
    <property type="entry name" value="DUF397"/>
</dbReference>
<sequence length="60" mass="6502">MSQRDARWRKSSYSGDTGSSTCVEVAALEPVVGIRDSKAPEGLHLPVSRDGFADLLGRLR</sequence>
<dbReference type="AlphaFoldDB" id="A0A372JS81"/>
<keyword evidence="3" id="KW-1185">Reference proteome</keyword>
<organism evidence="2 3">
    <name type="scientific">Actinomadura logoneensis</name>
    <dbReference type="NCBI Taxonomy" id="2293572"/>
    <lineage>
        <taxon>Bacteria</taxon>
        <taxon>Bacillati</taxon>
        <taxon>Actinomycetota</taxon>
        <taxon>Actinomycetes</taxon>
        <taxon>Streptosporangiales</taxon>
        <taxon>Thermomonosporaceae</taxon>
        <taxon>Actinomadura</taxon>
    </lineage>
</organism>
<evidence type="ECO:0000313" key="2">
    <source>
        <dbReference type="EMBL" id="RFU42799.1"/>
    </source>
</evidence>
<dbReference type="OrthoDB" id="3430276at2"/>